<sequence>MHLPFEFLQHAAIPAAQALIAGLWQGIALAVVTGLILRLLPGTTASARFAIWTAVFCASAAMPLAHLFTSSPTSAAAPSHLLLDPRWSYLLAAIWLGASILRLVRLTLEAVSLRKLWSEARPLPPEALESANLQSNRAVQVCTTPDVDRPSVIGFFAPKILIPDWLCDQLSPTELRHIVLHEMEHLRRRDDWLNLLQKIGLVLFPLNPAMFWIDRRLSTEREIACDDGVLARTKTPRAYAASLTSIAERRLNLSARRRMVALALGAFGTGKLFARRSEFAQRIESILSSVGGQRTAGRPAIAAVLVVAIIGGSAAISHAPELVSFRAATSQNAPVNSAQAEAITVPREHRQTVAPHFENANLRLPQTQPNRSMHPSSIPLTHAQTIEEHPVAAISVKANVDAPTQAQTAQRKSSPRQAKPQWLVLSSFEEPSSKRSVQAKRASDFTNDEQDGDVVVPVSRVVLRTPDGRFFATPYAAVPTQAGWLIVQL</sequence>
<name>A0A7W8E6R7_9BACT</name>
<reference evidence="4 5" key="1">
    <citation type="submission" date="2020-08" db="EMBL/GenBank/DDBJ databases">
        <title>Genomic Encyclopedia of Type Strains, Phase IV (KMG-V): Genome sequencing to study the core and pangenomes of soil and plant-associated prokaryotes.</title>
        <authorList>
            <person name="Whitman W."/>
        </authorList>
    </citation>
    <scope>NUCLEOTIDE SEQUENCE [LARGE SCALE GENOMIC DNA]</scope>
    <source>
        <strain evidence="4 5">M8UP14</strain>
    </source>
</reference>
<feature type="transmembrane region" description="Helical" evidence="2">
    <location>
        <begin position="89"/>
        <end position="108"/>
    </location>
</feature>
<keyword evidence="2" id="KW-0472">Membrane</keyword>
<protein>
    <submittedName>
        <fullName evidence="4">Beta-lactamase regulating signal transducer with metallopeptidase domain</fullName>
    </submittedName>
</protein>
<keyword evidence="2" id="KW-1133">Transmembrane helix</keyword>
<feature type="transmembrane region" description="Helical" evidence="2">
    <location>
        <begin position="12"/>
        <end position="37"/>
    </location>
</feature>
<comment type="caution">
    <text evidence="4">The sequence shown here is derived from an EMBL/GenBank/DDBJ whole genome shotgun (WGS) entry which is preliminary data.</text>
</comment>
<evidence type="ECO:0000313" key="5">
    <source>
        <dbReference type="Proteomes" id="UP000540989"/>
    </source>
</evidence>
<dbReference type="InterPro" id="IPR008756">
    <property type="entry name" value="Peptidase_M56"/>
</dbReference>
<evidence type="ECO:0000256" key="1">
    <source>
        <dbReference type="SAM" id="MobiDB-lite"/>
    </source>
</evidence>
<evidence type="ECO:0000256" key="2">
    <source>
        <dbReference type="SAM" id="Phobius"/>
    </source>
</evidence>
<evidence type="ECO:0000259" key="3">
    <source>
        <dbReference type="Pfam" id="PF05569"/>
    </source>
</evidence>
<keyword evidence="5" id="KW-1185">Reference proteome</keyword>
<dbReference type="Proteomes" id="UP000540989">
    <property type="component" value="Unassembled WGS sequence"/>
</dbReference>
<accession>A0A7W8E6R7</accession>
<organism evidence="4 5">
    <name type="scientific">Granulicella aggregans</name>
    <dbReference type="NCBI Taxonomy" id="474949"/>
    <lineage>
        <taxon>Bacteria</taxon>
        <taxon>Pseudomonadati</taxon>
        <taxon>Acidobacteriota</taxon>
        <taxon>Terriglobia</taxon>
        <taxon>Terriglobales</taxon>
        <taxon>Acidobacteriaceae</taxon>
        <taxon>Granulicella</taxon>
    </lineage>
</organism>
<dbReference type="PANTHER" id="PTHR34978">
    <property type="entry name" value="POSSIBLE SENSOR-TRANSDUCER PROTEIN BLAR"/>
    <property type="match status" value="1"/>
</dbReference>
<dbReference type="CDD" id="cd07341">
    <property type="entry name" value="M56_BlaR1_MecR1_like"/>
    <property type="match status" value="1"/>
</dbReference>
<feature type="transmembrane region" description="Helical" evidence="2">
    <location>
        <begin position="49"/>
        <end position="69"/>
    </location>
</feature>
<dbReference type="AlphaFoldDB" id="A0A7W8E6R7"/>
<feature type="region of interest" description="Disordered" evidence="1">
    <location>
        <begin position="402"/>
        <end position="425"/>
    </location>
</feature>
<feature type="compositionally biased region" description="Polar residues" evidence="1">
    <location>
        <begin position="402"/>
        <end position="416"/>
    </location>
</feature>
<dbReference type="RefSeq" id="WP_184221148.1">
    <property type="nucleotide sequence ID" value="NZ_JACHIP010000006.1"/>
</dbReference>
<dbReference type="PANTHER" id="PTHR34978:SF3">
    <property type="entry name" value="SLR0241 PROTEIN"/>
    <property type="match status" value="1"/>
</dbReference>
<dbReference type="Pfam" id="PF05569">
    <property type="entry name" value="Peptidase_M56"/>
    <property type="match status" value="1"/>
</dbReference>
<proteinExistence type="predicted"/>
<dbReference type="EMBL" id="JACHIP010000006">
    <property type="protein sequence ID" value="MBB5059540.1"/>
    <property type="molecule type" value="Genomic_DNA"/>
</dbReference>
<dbReference type="InterPro" id="IPR052173">
    <property type="entry name" value="Beta-lactam_resp_regulator"/>
</dbReference>
<evidence type="ECO:0000313" key="4">
    <source>
        <dbReference type="EMBL" id="MBB5059540.1"/>
    </source>
</evidence>
<feature type="transmembrane region" description="Helical" evidence="2">
    <location>
        <begin position="295"/>
        <end position="316"/>
    </location>
</feature>
<gene>
    <name evidence="4" type="ORF">HDF16_004266</name>
</gene>
<feature type="domain" description="Peptidase M56" evidence="3">
    <location>
        <begin position="69"/>
        <end position="249"/>
    </location>
</feature>
<keyword evidence="2" id="KW-0812">Transmembrane</keyword>